<organism evidence="2 3">
    <name type="scientific">Thalassiosira oceanica</name>
    <name type="common">Marine diatom</name>
    <dbReference type="NCBI Taxonomy" id="159749"/>
    <lineage>
        <taxon>Eukaryota</taxon>
        <taxon>Sar</taxon>
        <taxon>Stramenopiles</taxon>
        <taxon>Ochrophyta</taxon>
        <taxon>Bacillariophyta</taxon>
        <taxon>Coscinodiscophyceae</taxon>
        <taxon>Thalassiosirophycidae</taxon>
        <taxon>Thalassiosirales</taxon>
        <taxon>Thalassiosiraceae</taxon>
        <taxon>Thalassiosira</taxon>
    </lineage>
</organism>
<proteinExistence type="predicted"/>
<evidence type="ECO:0000313" key="2">
    <source>
        <dbReference type="EMBL" id="EJK51018.1"/>
    </source>
</evidence>
<dbReference type="Proteomes" id="UP000266841">
    <property type="component" value="Unassembled WGS sequence"/>
</dbReference>
<evidence type="ECO:0000256" key="1">
    <source>
        <dbReference type="SAM" id="MobiDB-lite"/>
    </source>
</evidence>
<feature type="region of interest" description="Disordered" evidence="1">
    <location>
        <begin position="1"/>
        <end position="49"/>
    </location>
</feature>
<evidence type="ECO:0000313" key="3">
    <source>
        <dbReference type="Proteomes" id="UP000266841"/>
    </source>
</evidence>
<keyword evidence="3" id="KW-1185">Reference proteome</keyword>
<feature type="non-terminal residue" evidence="2">
    <location>
        <position position="1"/>
    </location>
</feature>
<reference evidence="2 3" key="1">
    <citation type="journal article" date="2012" name="Genome Biol.">
        <title>Genome and low-iron response of an oceanic diatom adapted to chronic iron limitation.</title>
        <authorList>
            <person name="Lommer M."/>
            <person name="Specht M."/>
            <person name="Roy A.S."/>
            <person name="Kraemer L."/>
            <person name="Andreson R."/>
            <person name="Gutowska M.A."/>
            <person name="Wolf J."/>
            <person name="Bergner S.V."/>
            <person name="Schilhabel M.B."/>
            <person name="Klostermeier U.C."/>
            <person name="Beiko R.G."/>
            <person name="Rosenstiel P."/>
            <person name="Hippler M."/>
            <person name="Laroche J."/>
        </authorList>
    </citation>
    <scope>NUCLEOTIDE SEQUENCE [LARGE SCALE GENOMIC DNA]</scope>
    <source>
        <strain evidence="2 3">CCMP1005</strain>
    </source>
</reference>
<protein>
    <submittedName>
        <fullName evidence="2">Uncharacterized protein</fullName>
    </submittedName>
</protein>
<comment type="caution">
    <text evidence="2">The sequence shown here is derived from an EMBL/GenBank/DDBJ whole genome shotgun (WGS) entry which is preliminary data.</text>
</comment>
<name>K0RBE3_THAOC</name>
<accession>K0RBE3</accession>
<dbReference type="EMBL" id="AGNL01042380">
    <property type="protein sequence ID" value="EJK51018.1"/>
    <property type="molecule type" value="Genomic_DNA"/>
</dbReference>
<dbReference type="AlphaFoldDB" id="K0RBE3"/>
<gene>
    <name evidence="2" type="ORF">THAOC_29852</name>
</gene>
<sequence>RRGGAGRGDGAPSDGRKRAADGAAGEEAGDGTDAKRSKPADVAAGAGSQ</sequence>